<evidence type="ECO:0000256" key="1">
    <source>
        <dbReference type="SAM" id="MobiDB-lite"/>
    </source>
</evidence>
<comment type="caution">
    <text evidence="2">The sequence shown here is derived from an EMBL/GenBank/DDBJ whole genome shotgun (WGS) entry which is preliminary data.</text>
</comment>
<keyword evidence="3" id="KW-1185">Reference proteome</keyword>
<dbReference type="Proteomes" id="UP001168877">
    <property type="component" value="Unassembled WGS sequence"/>
</dbReference>
<evidence type="ECO:0000313" key="3">
    <source>
        <dbReference type="Proteomes" id="UP001168877"/>
    </source>
</evidence>
<dbReference type="AlphaFoldDB" id="A0AA39VGD0"/>
<feature type="region of interest" description="Disordered" evidence="1">
    <location>
        <begin position="142"/>
        <end position="161"/>
    </location>
</feature>
<organism evidence="2 3">
    <name type="scientific">Acer saccharum</name>
    <name type="common">Sugar maple</name>
    <dbReference type="NCBI Taxonomy" id="4024"/>
    <lineage>
        <taxon>Eukaryota</taxon>
        <taxon>Viridiplantae</taxon>
        <taxon>Streptophyta</taxon>
        <taxon>Embryophyta</taxon>
        <taxon>Tracheophyta</taxon>
        <taxon>Spermatophyta</taxon>
        <taxon>Magnoliopsida</taxon>
        <taxon>eudicotyledons</taxon>
        <taxon>Gunneridae</taxon>
        <taxon>Pentapetalae</taxon>
        <taxon>rosids</taxon>
        <taxon>malvids</taxon>
        <taxon>Sapindales</taxon>
        <taxon>Sapindaceae</taxon>
        <taxon>Hippocastanoideae</taxon>
        <taxon>Acereae</taxon>
        <taxon>Acer</taxon>
    </lineage>
</organism>
<reference evidence="2" key="2">
    <citation type="submission" date="2023-06" db="EMBL/GenBank/DDBJ databases">
        <authorList>
            <person name="Swenson N.G."/>
            <person name="Wegrzyn J.L."/>
            <person name="Mcevoy S.L."/>
        </authorList>
    </citation>
    <scope>NUCLEOTIDE SEQUENCE</scope>
    <source>
        <strain evidence="2">NS2018</strain>
        <tissue evidence="2">Leaf</tissue>
    </source>
</reference>
<feature type="compositionally biased region" description="Polar residues" evidence="1">
    <location>
        <begin position="77"/>
        <end position="96"/>
    </location>
</feature>
<name>A0AA39VGD0_ACESA</name>
<proteinExistence type="predicted"/>
<gene>
    <name evidence="2" type="ORF">LWI29_009946</name>
</gene>
<dbReference type="EMBL" id="JAUESC010000383">
    <property type="protein sequence ID" value="KAK0584244.1"/>
    <property type="molecule type" value="Genomic_DNA"/>
</dbReference>
<reference evidence="2" key="1">
    <citation type="journal article" date="2022" name="Plant J.">
        <title>Strategies of tolerance reflected in two North American maple genomes.</title>
        <authorList>
            <person name="McEvoy S.L."/>
            <person name="Sezen U.U."/>
            <person name="Trouern-Trend A."/>
            <person name="McMahon S.M."/>
            <person name="Schaberg P.G."/>
            <person name="Yang J."/>
            <person name="Wegrzyn J.L."/>
            <person name="Swenson N.G."/>
        </authorList>
    </citation>
    <scope>NUCLEOTIDE SEQUENCE</scope>
    <source>
        <strain evidence="2">NS2018</strain>
    </source>
</reference>
<protein>
    <submittedName>
        <fullName evidence="2">Uncharacterized protein</fullName>
    </submittedName>
</protein>
<accession>A0AA39VGD0</accession>
<sequence>MGDIGKEVGGPTDIRYGKLNKVVSAIDVKKTSVNKASGSRFEILCEDMEVMIPENIGQSKVNSGGCSKANGKGILTESTNQKEFQSGRSTKNNQYLDSRVQKKSKVQIPNPNTSETRDDGMQDNASVLRQFHKEVKDFEDMQTGNSSLEPNGNNCDLTNTPCKDSPSIAGERFDLVASKLGEAMAGISE</sequence>
<evidence type="ECO:0000313" key="2">
    <source>
        <dbReference type="EMBL" id="KAK0584244.1"/>
    </source>
</evidence>
<feature type="region of interest" description="Disordered" evidence="1">
    <location>
        <begin position="77"/>
        <end position="120"/>
    </location>
</feature>